<evidence type="ECO:0000313" key="4">
    <source>
        <dbReference type="EMBL" id="EPF70440.1"/>
    </source>
</evidence>
<reference evidence="4 5" key="1">
    <citation type="submission" date="2013-06" db="EMBL/GenBank/DDBJ databases">
        <title>The Genome Sequence of Acinetobacter rudis CIP 110305.</title>
        <authorList>
            <consortium name="The Broad Institute Genome Sequencing Platform"/>
            <consortium name="The Broad Institute Genome Sequencing Center for Infectious Disease"/>
            <person name="Cerqueira G."/>
            <person name="Feldgarden M."/>
            <person name="Courvalin P."/>
            <person name="Perichon B."/>
            <person name="Grillot-Courvalin C."/>
            <person name="Clermont D."/>
            <person name="Rocha E."/>
            <person name="Yoon E.-J."/>
            <person name="Nemec A."/>
            <person name="Young S.K."/>
            <person name="Zeng Q."/>
            <person name="Gargeya S."/>
            <person name="Fitzgerald M."/>
            <person name="Abouelleil A."/>
            <person name="Alvarado L."/>
            <person name="Berlin A.M."/>
            <person name="Chapman S.B."/>
            <person name="Dewar J."/>
            <person name="Goldberg J."/>
            <person name="Griggs A."/>
            <person name="Gujja S."/>
            <person name="Hansen M."/>
            <person name="Howarth C."/>
            <person name="Imamovic A."/>
            <person name="Larimer J."/>
            <person name="McCowan C."/>
            <person name="Murphy C."/>
            <person name="Pearson M."/>
            <person name="Priest M."/>
            <person name="Roberts A."/>
            <person name="Saif S."/>
            <person name="Shea T."/>
            <person name="Sykes S."/>
            <person name="Wortman J."/>
            <person name="Nusbaum C."/>
            <person name="Birren B."/>
        </authorList>
    </citation>
    <scope>NUCLEOTIDE SEQUENCE [LARGE SCALE GENOMIC DNA]</scope>
    <source>
        <strain evidence="4 5">CIP 110305</strain>
    </source>
</reference>
<dbReference type="Proteomes" id="UP000014568">
    <property type="component" value="Unassembled WGS sequence"/>
</dbReference>
<feature type="domain" description="SbsA Ig-like" evidence="3">
    <location>
        <begin position="382"/>
        <end position="487"/>
    </location>
</feature>
<dbReference type="eggNOG" id="COG2374">
    <property type="taxonomic scope" value="Bacteria"/>
</dbReference>
<gene>
    <name evidence="4" type="ORF">F945_03466</name>
</gene>
<evidence type="ECO:0000313" key="5">
    <source>
        <dbReference type="Proteomes" id="UP000014568"/>
    </source>
</evidence>
<name>S3MRC9_9GAMM</name>
<feature type="chain" id="PRO_5004512208" description="SbsA Ig-like domain-containing protein" evidence="2">
    <location>
        <begin position="20"/>
        <end position="712"/>
    </location>
</feature>
<comment type="caution">
    <text evidence="4">The sequence shown here is derived from an EMBL/GenBank/DDBJ whole genome shotgun (WGS) entry which is preliminary data.</text>
</comment>
<dbReference type="OrthoDB" id="5560405at2"/>
<evidence type="ECO:0000259" key="3">
    <source>
        <dbReference type="Pfam" id="PF13205"/>
    </source>
</evidence>
<dbReference type="HOGENOM" id="CLU_374657_0_0_6"/>
<dbReference type="SUPFAM" id="SSF75011">
    <property type="entry name" value="3-carboxy-cis,cis-mucoante lactonizing enzyme"/>
    <property type="match status" value="1"/>
</dbReference>
<keyword evidence="5" id="KW-1185">Reference proteome</keyword>
<protein>
    <recommendedName>
        <fullName evidence="3">SbsA Ig-like domain-containing protein</fullName>
    </recommendedName>
</protein>
<dbReference type="AlphaFoldDB" id="S3MRC9"/>
<proteinExistence type="predicted"/>
<dbReference type="RefSeq" id="WP_016657826.1">
    <property type="nucleotide sequence ID" value="NZ_KE340355.1"/>
</dbReference>
<accession>S3MRC9</accession>
<keyword evidence="1 2" id="KW-0732">Signal</keyword>
<evidence type="ECO:0000256" key="1">
    <source>
        <dbReference type="ARBA" id="ARBA00022729"/>
    </source>
</evidence>
<dbReference type="InterPro" id="IPR032812">
    <property type="entry name" value="SbsA_Ig"/>
</dbReference>
<feature type="signal peptide" evidence="2">
    <location>
        <begin position="1"/>
        <end position="19"/>
    </location>
</feature>
<evidence type="ECO:0000256" key="2">
    <source>
        <dbReference type="SAM" id="SignalP"/>
    </source>
</evidence>
<dbReference type="STRING" id="632955.GCA_000829675_01527"/>
<organism evidence="4 5">
    <name type="scientific">Acinetobacter rudis CIP 110305</name>
    <dbReference type="NCBI Taxonomy" id="421052"/>
    <lineage>
        <taxon>Bacteria</taxon>
        <taxon>Pseudomonadati</taxon>
        <taxon>Pseudomonadota</taxon>
        <taxon>Gammaproteobacteria</taxon>
        <taxon>Moraxellales</taxon>
        <taxon>Moraxellaceae</taxon>
        <taxon>Acinetobacter</taxon>
    </lineage>
</organism>
<dbReference type="Pfam" id="PF13205">
    <property type="entry name" value="Big_5"/>
    <property type="match status" value="1"/>
</dbReference>
<sequence length="712" mass="77785">MKFTAKILLLAASVTLLSACNDSDDDSTNPSTSQDHVYPEFKPTLLDYTPGKLLSAGSSDASTAVSIDGEYIIVADDESNALRVYPKNGGDAVAEWDFSTQGPQLKKELDIEASALLKDNRAYFIGSHGNKKDGGDAADRSHLFAVKISGKGAQTQFEYQGIYSNLEKDLVDWDQNNLHQKGKDHFGFKVSAAAGVAPENLNGFAIEGMTASHDEKQLLLGFRAPVTDQGQREKALIIPLINYQQLIQKRDSKALFAAPIELDLAGRGIRSMAKTKNGQYLIVAGPAAGNQSALDNAFGLYLWDGKSSTPQLLNNRIENLQSQSKGSIETIVETHDLGDKIQLLLDNGDSIWEGQTAVSKDLEPHQQKFQGAIFNIGSAFKDIVAPQIITAIPENNLQGVNLDSPIQLLLNEGIKSQVGQFDLYENNQFIQSFNAQNNNLKINFNQVELQPTQPFKINTEYKVVMSQGLQDHNKNLMPTQTITQFKTAGQPTELALGDLYFMATNAEAPDAIAFMLMKDINGGTEIYFSDRDYSAEKTSFWDRKKDQAATNEGVFRWTADRNLKAGSIITIQTDTPTSPIANIGRVLGSPSGIGKEETIFAMSKTKVNDLKDGSAGLITDTGTFLAAITVGSDKDNDIPESIRAYSLKFMPSIAEQTNAIYNVKNCSLERQNLTALKLKLMDKNCWSVSYKSQGASGFPIKDNSLFANAVVH</sequence>
<dbReference type="EMBL" id="ATGI01000038">
    <property type="protein sequence ID" value="EPF70440.1"/>
    <property type="molecule type" value="Genomic_DNA"/>
</dbReference>
<dbReference type="PATRIC" id="fig|421052.3.peg.3399"/>
<dbReference type="PROSITE" id="PS51257">
    <property type="entry name" value="PROKAR_LIPOPROTEIN"/>
    <property type="match status" value="1"/>
</dbReference>